<feature type="region of interest" description="Disordered" evidence="6">
    <location>
        <begin position="389"/>
        <end position="434"/>
    </location>
</feature>
<accession>A0A167VLG0</accession>
<feature type="transmembrane region" description="Helical" evidence="7">
    <location>
        <begin position="255"/>
        <end position="278"/>
    </location>
</feature>
<reference evidence="9 10" key="1">
    <citation type="journal article" date="2016" name="Genome Biol. Evol.">
        <title>Divergent and convergent evolution of fungal pathogenicity.</title>
        <authorList>
            <person name="Shang Y."/>
            <person name="Xiao G."/>
            <person name="Zheng P."/>
            <person name="Cen K."/>
            <person name="Zhan S."/>
            <person name="Wang C."/>
        </authorList>
    </citation>
    <scope>NUCLEOTIDE SEQUENCE [LARGE SCALE GENOMIC DNA]</scope>
    <source>
        <strain evidence="9 10">ARSEF 7405</strain>
    </source>
</reference>
<dbReference type="FunFam" id="1.20.1250.20:FF:000396">
    <property type="entry name" value="MFS general substrate transporter"/>
    <property type="match status" value="1"/>
</dbReference>
<dbReference type="InterPro" id="IPR011701">
    <property type="entry name" value="MFS"/>
</dbReference>
<dbReference type="VEuPathDB" id="FungiDB:AAP_05408"/>
<dbReference type="GO" id="GO:0005886">
    <property type="term" value="C:plasma membrane"/>
    <property type="evidence" value="ECO:0007669"/>
    <property type="project" value="TreeGrafter"/>
</dbReference>
<dbReference type="OrthoDB" id="4500315at2759"/>
<feature type="transmembrane region" description="Helical" evidence="7">
    <location>
        <begin position="597"/>
        <end position="621"/>
    </location>
</feature>
<evidence type="ECO:0000256" key="6">
    <source>
        <dbReference type="SAM" id="MobiDB-lite"/>
    </source>
</evidence>
<feature type="region of interest" description="Disordered" evidence="6">
    <location>
        <begin position="1"/>
        <end position="51"/>
    </location>
</feature>
<evidence type="ECO:0000256" key="2">
    <source>
        <dbReference type="ARBA" id="ARBA00022448"/>
    </source>
</evidence>
<feature type="transmembrane region" description="Helical" evidence="7">
    <location>
        <begin position="225"/>
        <end position="248"/>
    </location>
</feature>
<keyword evidence="2" id="KW-0813">Transport</keyword>
<feature type="transmembrane region" description="Helical" evidence="7">
    <location>
        <begin position="525"/>
        <end position="549"/>
    </location>
</feature>
<dbReference type="InterPro" id="IPR036259">
    <property type="entry name" value="MFS_trans_sf"/>
</dbReference>
<proteinExistence type="predicted"/>
<feature type="region of interest" description="Disordered" evidence="6">
    <location>
        <begin position="65"/>
        <end position="115"/>
    </location>
</feature>
<evidence type="ECO:0000256" key="1">
    <source>
        <dbReference type="ARBA" id="ARBA00004141"/>
    </source>
</evidence>
<dbReference type="PANTHER" id="PTHR23502:SF4">
    <property type="entry name" value="MAJOR FACILITATOR SUPERFAMILY (MFS) PROFILE DOMAIN-CONTAINING PROTEIN-RELATED"/>
    <property type="match status" value="1"/>
</dbReference>
<gene>
    <name evidence="9" type="ORF">AAP_05408</name>
</gene>
<feature type="compositionally biased region" description="Polar residues" evidence="6">
    <location>
        <begin position="405"/>
        <end position="414"/>
    </location>
</feature>
<dbReference type="AlphaFoldDB" id="A0A167VLG0"/>
<dbReference type="SUPFAM" id="SSF103473">
    <property type="entry name" value="MFS general substrate transporter"/>
    <property type="match status" value="1"/>
</dbReference>
<feature type="transmembrane region" description="Helical" evidence="7">
    <location>
        <begin position="664"/>
        <end position="686"/>
    </location>
</feature>
<dbReference type="Pfam" id="PF07690">
    <property type="entry name" value="MFS_1"/>
    <property type="match status" value="1"/>
</dbReference>
<keyword evidence="10" id="KW-1185">Reference proteome</keyword>
<dbReference type="Proteomes" id="UP000242877">
    <property type="component" value="Unassembled WGS sequence"/>
</dbReference>
<feature type="transmembrane region" description="Helical" evidence="7">
    <location>
        <begin position="633"/>
        <end position="652"/>
    </location>
</feature>
<dbReference type="FunFam" id="1.20.1720.10:FF:000009">
    <property type="entry name" value="MFS multidrug transporter"/>
    <property type="match status" value="1"/>
</dbReference>
<evidence type="ECO:0000256" key="4">
    <source>
        <dbReference type="ARBA" id="ARBA00022989"/>
    </source>
</evidence>
<sequence length="703" mass="78238">MSSEEVAHQHNGLQRPSQEERTSSSSDEDFPTPQPSYRPKRTLGILSDRETDEVPGTVLLLSQSDHNEPLGLNNMPNRTSSSSLPQSITQRRDSTPTVKRTPDGQIVLSPQPEDSANDPLNWPMWRRDAALLSLGFYCMVGGGTTPLLAAGYENVADQYNVSTSKVALTTGFYMLGLGIGSILMSPTAILFGKRPVYCFSAILYIATAVWCAASPNYSSLLVARIFQGIAVSPVECLPSATIAEIFFLHERAYRIGIYTLLMLGGKNLIPLVSAAITQSLGWRWVFWILAIAVGFSGSLVFLFVPETFWDRTPRPRQRKHHIHKHVSNLIHRKHSHHLPLEDNDNGVIEEEKPHHHRKDVHVGFVEPEAASEHEVNDSKSTIKQNELLNEKNQSSAEPSAPTPAHATTLTSPSDSDLEAQRDSDLRTTSVASATSETPLTLTQIYTNSLRNAPRQTFVQSLRPWNGRISQDNWLRVAIRPFILFAYPAVLWSSAVYALSVGWLIVLSEAVSEVYRSSDMYNFSALGAGLIYISPFVGGILGSALAGRISDVIVRFMARRNGGIYEPEFRLTMAIPITLTTVIGLMGFGWSAQERDAWIVPTIFFGILSFGCTMGSTTAITFCVDSYRQYAGEALVTLNVSKNILHGFVFAWFLVDWLDYSGNKNVFICLGCIHIFFMLWSIPMYIYGKRARMWTVRANLMEKF</sequence>
<keyword evidence="3 7" id="KW-0812">Transmembrane</keyword>
<dbReference type="Gene3D" id="1.20.1250.20">
    <property type="entry name" value="MFS general substrate transporter like domains"/>
    <property type="match status" value="1"/>
</dbReference>
<feature type="transmembrane region" description="Helical" evidence="7">
    <location>
        <begin position="196"/>
        <end position="213"/>
    </location>
</feature>
<keyword evidence="5 7" id="KW-0472">Membrane</keyword>
<comment type="subcellular location">
    <subcellularLocation>
        <location evidence="1">Membrane</location>
        <topology evidence="1">Multi-pass membrane protein</topology>
    </subcellularLocation>
</comment>
<organism evidence="9 10">
    <name type="scientific">Ascosphaera apis ARSEF 7405</name>
    <dbReference type="NCBI Taxonomy" id="392613"/>
    <lineage>
        <taxon>Eukaryota</taxon>
        <taxon>Fungi</taxon>
        <taxon>Dikarya</taxon>
        <taxon>Ascomycota</taxon>
        <taxon>Pezizomycotina</taxon>
        <taxon>Eurotiomycetes</taxon>
        <taxon>Eurotiomycetidae</taxon>
        <taxon>Onygenales</taxon>
        <taxon>Ascosphaeraceae</taxon>
        <taxon>Ascosphaera</taxon>
    </lineage>
</organism>
<dbReference type="EMBL" id="AZGZ01000031">
    <property type="protein sequence ID" value="KZZ87704.1"/>
    <property type="molecule type" value="Genomic_DNA"/>
</dbReference>
<feature type="compositionally biased region" description="Polar residues" evidence="6">
    <location>
        <begin position="74"/>
        <end position="89"/>
    </location>
</feature>
<feature type="transmembrane region" description="Helical" evidence="7">
    <location>
        <begin position="129"/>
        <end position="152"/>
    </location>
</feature>
<feature type="transmembrane region" description="Helical" evidence="7">
    <location>
        <begin position="481"/>
        <end position="505"/>
    </location>
</feature>
<evidence type="ECO:0000313" key="10">
    <source>
        <dbReference type="Proteomes" id="UP000242877"/>
    </source>
</evidence>
<feature type="transmembrane region" description="Helical" evidence="7">
    <location>
        <begin position="172"/>
        <end position="191"/>
    </location>
</feature>
<dbReference type="PROSITE" id="PS50850">
    <property type="entry name" value="MFS"/>
    <property type="match status" value="1"/>
</dbReference>
<evidence type="ECO:0000256" key="7">
    <source>
        <dbReference type="SAM" id="Phobius"/>
    </source>
</evidence>
<evidence type="ECO:0000256" key="5">
    <source>
        <dbReference type="ARBA" id="ARBA00023136"/>
    </source>
</evidence>
<comment type="caution">
    <text evidence="9">The sequence shown here is derived from an EMBL/GenBank/DDBJ whole genome shotgun (WGS) entry which is preliminary data.</text>
</comment>
<dbReference type="PANTHER" id="PTHR23502">
    <property type="entry name" value="MAJOR FACILITATOR SUPERFAMILY"/>
    <property type="match status" value="1"/>
</dbReference>
<protein>
    <submittedName>
        <fullName evidence="9">Major facilitator superfamily domain, general substrate transporter</fullName>
    </submittedName>
</protein>
<name>A0A167VLG0_9EURO</name>
<feature type="transmembrane region" description="Helical" evidence="7">
    <location>
        <begin position="570"/>
        <end position="591"/>
    </location>
</feature>
<evidence type="ECO:0000259" key="8">
    <source>
        <dbReference type="PROSITE" id="PS50850"/>
    </source>
</evidence>
<keyword evidence="4 7" id="KW-1133">Transmembrane helix</keyword>
<feature type="domain" description="Major facilitator superfamily (MFS) profile" evidence="8">
    <location>
        <begin position="130"/>
        <end position="688"/>
    </location>
</feature>
<evidence type="ECO:0000256" key="3">
    <source>
        <dbReference type="ARBA" id="ARBA00022692"/>
    </source>
</evidence>
<dbReference type="GO" id="GO:0022857">
    <property type="term" value="F:transmembrane transporter activity"/>
    <property type="evidence" value="ECO:0007669"/>
    <property type="project" value="InterPro"/>
</dbReference>
<evidence type="ECO:0000313" key="9">
    <source>
        <dbReference type="EMBL" id="KZZ87704.1"/>
    </source>
</evidence>
<dbReference type="InterPro" id="IPR020846">
    <property type="entry name" value="MFS_dom"/>
</dbReference>
<dbReference type="Gene3D" id="1.20.1720.10">
    <property type="entry name" value="Multidrug resistance protein D"/>
    <property type="match status" value="1"/>
</dbReference>
<feature type="transmembrane region" description="Helical" evidence="7">
    <location>
        <begin position="284"/>
        <end position="309"/>
    </location>
</feature>